<dbReference type="SUPFAM" id="SSF52402">
    <property type="entry name" value="Adenine nucleotide alpha hydrolases-like"/>
    <property type="match status" value="1"/>
</dbReference>
<dbReference type="Gene3D" id="3.40.50.620">
    <property type="entry name" value="HUPs"/>
    <property type="match status" value="1"/>
</dbReference>
<evidence type="ECO:0000313" key="2">
    <source>
        <dbReference type="EMBL" id="QSG01371.1"/>
    </source>
</evidence>
<dbReference type="Proteomes" id="UP000663586">
    <property type="component" value="Chromosome"/>
</dbReference>
<proteinExistence type="predicted"/>
<dbReference type="EMBL" id="CP064786">
    <property type="protein sequence ID" value="QSG01371.1"/>
    <property type="molecule type" value="Genomic_DNA"/>
</dbReference>
<dbReference type="InterPro" id="IPR014729">
    <property type="entry name" value="Rossmann-like_a/b/a_fold"/>
</dbReference>
<sequence length="146" mass="15563">MPGSLTERVVVPLANEDDATNSLSAIEQWFDPAGTKLTFVHVIEKGGGAPDKAPLGAREEQADRIFDIVEAHFGSGEFAVETTLRYGTSVTDEVVAVADAVDATVIAFTPRDHTILSKLLSGNLTTGIVSNERFPVVVLPPQTDDE</sequence>
<dbReference type="KEGG" id="hara:AArcS_0131"/>
<evidence type="ECO:0000313" key="3">
    <source>
        <dbReference type="Proteomes" id="UP000663586"/>
    </source>
</evidence>
<accession>A0A897MLX7</accession>
<dbReference type="AlphaFoldDB" id="A0A897MLX7"/>
<dbReference type="InterPro" id="IPR006016">
    <property type="entry name" value="UspA"/>
</dbReference>
<organism evidence="2 3">
    <name type="scientific">Natranaeroarchaeum sulfidigenes</name>
    <dbReference type="NCBI Taxonomy" id="2784880"/>
    <lineage>
        <taxon>Archaea</taxon>
        <taxon>Methanobacteriati</taxon>
        <taxon>Methanobacteriota</taxon>
        <taxon>Stenosarchaea group</taxon>
        <taxon>Halobacteria</taxon>
        <taxon>Halobacteriales</taxon>
        <taxon>Natronoarchaeaceae</taxon>
        <taxon>Natranaeroarchaeum</taxon>
    </lineage>
</organism>
<dbReference type="Pfam" id="PF00582">
    <property type="entry name" value="Usp"/>
    <property type="match status" value="1"/>
</dbReference>
<keyword evidence="3" id="KW-1185">Reference proteome</keyword>
<gene>
    <name evidence="2" type="primary">uspA3</name>
    <name evidence="2" type="ORF">AArcS_0131</name>
</gene>
<name>A0A897MLX7_9EURY</name>
<reference evidence="2" key="1">
    <citation type="submission" date="2020-11" db="EMBL/GenBank/DDBJ databases">
        <title>Carbohydrate-dependent, anaerobic sulfur respiration: A novel catabolism in halophilic archaea.</title>
        <authorList>
            <person name="Sorokin D.Y."/>
            <person name="Messina E."/>
            <person name="Smedile F."/>
            <person name="La Cono V."/>
            <person name="Hallsworth J.E."/>
            <person name="Yakimov M.M."/>
        </authorList>
    </citation>
    <scope>NUCLEOTIDE SEQUENCE</scope>
    <source>
        <strain evidence="2">AArc-S</strain>
    </source>
</reference>
<feature type="domain" description="UspA" evidence="1">
    <location>
        <begin position="7"/>
        <end position="140"/>
    </location>
</feature>
<protein>
    <submittedName>
        <fullName evidence="2">Nucleotide-binding protein, UspA family</fullName>
    </submittedName>
</protein>
<evidence type="ECO:0000259" key="1">
    <source>
        <dbReference type="Pfam" id="PF00582"/>
    </source>
</evidence>